<comment type="subcellular location">
    <subcellularLocation>
        <location evidence="2">Cytoplasm</location>
    </subcellularLocation>
</comment>
<dbReference type="EMBL" id="NHNT01000002">
    <property type="protein sequence ID" value="OUZ39845.1"/>
    <property type="molecule type" value="Genomic_DNA"/>
</dbReference>
<comment type="catalytic activity">
    <reaction evidence="2">
        <text>a D-aminoacyl-tRNA + H2O = a tRNA + a D-alpha-amino acid + H(+)</text>
        <dbReference type="Rhea" id="RHEA:13953"/>
        <dbReference type="Rhea" id="RHEA-COMP:10123"/>
        <dbReference type="Rhea" id="RHEA-COMP:10124"/>
        <dbReference type="ChEBI" id="CHEBI:15377"/>
        <dbReference type="ChEBI" id="CHEBI:15378"/>
        <dbReference type="ChEBI" id="CHEBI:59871"/>
        <dbReference type="ChEBI" id="CHEBI:78442"/>
        <dbReference type="ChEBI" id="CHEBI:79333"/>
        <dbReference type="EC" id="3.1.1.96"/>
    </reaction>
</comment>
<accession>A0ABX3ZJD4</accession>
<feature type="short sequence motif" description="Gly-cisPro motif, important for rejection of L-amino acids" evidence="2">
    <location>
        <begin position="137"/>
        <end position="138"/>
    </location>
</feature>
<comment type="caution">
    <text evidence="3">The sequence shown here is derived from an EMBL/GenBank/DDBJ whole genome shotgun (WGS) entry which is preliminary data.</text>
</comment>
<dbReference type="Pfam" id="PF02580">
    <property type="entry name" value="Tyr_Deacylase"/>
    <property type="match status" value="1"/>
</dbReference>
<comment type="domain">
    <text evidence="2">A Gly-cisPro motif from one monomer fits into the active site of the other monomer to allow specific chiral rejection of L-amino acids.</text>
</comment>
<dbReference type="InterPro" id="IPR003732">
    <property type="entry name" value="Daa-tRNA_deacyls_DTD"/>
</dbReference>
<keyword evidence="2" id="KW-0820">tRNA-binding</keyword>
<dbReference type="CDD" id="cd00563">
    <property type="entry name" value="Dtyr_deacylase"/>
    <property type="match status" value="1"/>
</dbReference>
<keyword evidence="4" id="KW-1185">Reference proteome</keyword>
<evidence type="ECO:0000313" key="4">
    <source>
        <dbReference type="Proteomes" id="UP000196594"/>
    </source>
</evidence>
<gene>
    <name evidence="2" type="primary">dtd</name>
    <name evidence="3" type="ORF">CBM15_04875</name>
</gene>
<dbReference type="SUPFAM" id="SSF69500">
    <property type="entry name" value="DTD-like"/>
    <property type="match status" value="1"/>
</dbReference>
<keyword evidence="2" id="KW-0694">RNA-binding</keyword>
<protein>
    <recommendedName>
        <fullName evidence="2">D-aminoacyl-tRNA deacylase</fullName>
        <shortName evidence="2">DTD</shortName>
        <ecNumber evidence="2">3.1.1.96</ecNumber>
    </recommendedName>
    <alternativeName>
        <fullName evidence="2">Gly-tRNA(Ala) deacylase</fullName>
        <ecNumber evidence="2">3.1.1.-</ecNumber>
    </alternativeName>
</protein>
<dbReference type="HAMAP" id="MF_00518">
    <property type="entry name" value="Deacylase_Dtd"/>
    <property type="match status" value="1"/>
</dbReference>
<dbReference type="EC" id="3.1.1.96" evidence="2"/>
<sequence>MRVILQRSKQASVTVDGQVTGAIQKGYVLLVGITHSDTEEDIAYVAKKITDLRIWEDEDGKMNRSIAEAGGDILSISQFTLYADTRKGKRPSFVEAARPEQAKPLWEALNEQLKANGLHVETGVFGAMMDVALINDGPVTITIESKGK</sequence>
<comment type="catalytic activity">
    <reaction evidence="2">
        <text>glycyl-tRNA(Ala) + H2O = tRNA(Ala) + glycine + H(+)</text>
        <dbReference type="Rhea" id="RHEA:53744"/>
        <dbReference type="Rhea" id="RHEA-COMP:9657"/>
        <dbReference type="Rhea" id="RHEA-COMP:13640"/>
        <dbReference type="ChEBI" id="CHEBI:15377"/>
        <dbReference type="ChEBI" id="CHEBI:15378"/>
        <dbReference type="ChEBI" id="CHEBI:57305"/>
        <dbReference type="ChEBI" id="CHEBI:78442"/>
        <dbReference type="ChEBI" id="CHEBI:78522"/>
    </reaction>
</comment>
<evidence type="ECO:0000313" key="3">
    <source>
        <dbReference type="EMBL" id="OUZ39845.1"/>
    </source>
</evidence>
<dbReference type="EC" id="3.1.1.-" evidence="2"/>
<keyword evidence="2" id="KW-0378">Hydrolase</keyword>
<comment type="similarity">
    <text evidence="1 2">Belongs to the DTD family.</text>
</comment>
<keyword evidence="2" id="KW-0963">Cytoplasm</keyword>
<dbReference type="RefSeq" id="WP_087615958.1">
    <property type="nucleotide sequence ID" value="NZ_JAFBEY010000001.1"/>
</dbReference>
<evidence type="ECO:0000256" key="2">
    <source>
        <dbReference type="HAMAP-Rule" id="MF_00518"/>
    </source>
</evidence>
<dbReference type="PANTHER" id="PTHR10472:SF5">
    <property type="entry name" value="D-AMINOACYL-TRNA DEACYLASE 1"/>
    <property type="match status" value="1"/>
</dbReference>
<name>A0ABX3ZJD4_9BACL</name>
<organism evidence="3 4">
    <name type="scientific">Solibacillus kalamii</name>
    <dbReference type="NCBI Taxonomy" id="1748298"/>
    <lineage>
        <taxon>Bacteria</taxon>
        <taxon>Bacillati</taxon>
        <taxon>Bacillota</taxon>
        <taxon>Bacilli</taxon>
        <taxon>Bacillales</taxon>
        <taxon>Caryophanaceae</taxon>
        <taxon>Solibacillus</taxon>
    </lineage>
</organism>
<dbReference type="Proteomes" id="UP000196594">
    <property type="component" value="Unassembled WGS sequence"/>
</dbReference>
<evidence type="ECO:0000256" key="1">
    <source>
        <dbReference type="ARBA" id="ARBA00009673"/>
    </source>
</evidence>
<reference evidence="3 4" key="1">
    <citation type="journal article" date="2017" name="Int. J. Syst. Evol. Microbiol.">
        <title>Solibacillus kalamii sp. nov., isolated from a high-efficiency particulate arrestance filter system used in the International Space Station.</title>
        <authorList>
            <person name="Checinska Sielaff A."/>
            <person name="Kumar R.M."/>
            <person name="Pal D."/>
            <person name="Mayilraj S."/>
            <person name="Venkateswaran K."/>
        </authorList>
    </citation>
    <scope>NUCLEOTIDE SEQUENCE [LARGE SCALE GENOMIC DNA]</scope>
    <source>
        <strain evidence="3 4">ISSFR-015</strain>
    </source>
</reference>
<comment type="function">
    <text evidence="2">An aminoacyl-tRNA editing enzyme that deacylates mischarged D-aminoacyl-tRNAs. Also deacylates mischarged glycyl-tRNA(Ala), protecting cells against glycine mischarging by AlaRS. Acts via tRNA-based rather than protein-based catalysis; rejects L-amino acids rather than detecting D-amino acids in the active site. By recycling D-aminoacyl-tRNA to D-amino acids and free tRNA molecules, this enzyme counteracts the toxicity associated with the formation of D-aminoacyl-tRNA entities in vivo and helps enforce protein L-homochirality.</text>
</comment>
<comment type="subunit">
    <text evidence="2">Homodimer.</text>
</comment>
<proteinExistence type="inferred from homology"/>
<dbReference type="InterPro" id="IPR023509">
    <property type="entry name" value="DTD-like_sf"/>
</dbReference>
<dbReference type="PANTHER" id="PTHR10472">
    <property type="entry name" value="D-TYROSYL-TRNA TYR DEACYLASE"/>
    <property type="match status" value="1"/>
</dbReference>
<dbReference type="Gene3D" id="3.50.80.10">
    <property type="entry name" value="D-tyrosyl-tRNA(Tyr) deacylase"/>
    <property type="match status" value="1"/>
</dbReference>
<dbReference type="NCBIfam" id="TIGR00256">
    <property type="entry name" value="D-aminoacyl-tRNA deacylase"/>
    <property type="match status" value="1"/>
</dbReference>